<evidence type="ECO:0000313" key="2">
    <source>
        <dbReference type="EMBL" id="MBP1930462.1"/>
    </source>
</evidence>
<protein>
    <submittedName>
        <fullName evidence="2">Uncharacterized protein YrrD</fullName>
    </submittedName>
</protein>
<name>A0ABS4GJZ2_9BACL</name>
<dbReference type="SUPFAM" id="SSF50346">
    <property type="entry name" value="PRC-barrel domain"/>
    <property type="match status" value="1"/>
</dbReference>
<dbReference type="InterPro" id="IPR027275">
    <property type="entry name" value="PRC-brl_dom"/>
</dbReference>
<dbReference type="Proteomes" id="UP001519343">
    <property type="component" value="Unassembled WGS sequence"/>
</dbReference>
<reference evidence="2 3" key="1">
    <citation type="submission" date="2021-03" db="EMBL/GenBank/DDBJ databases">
        <title>Genomic Encyclopedia of Type Strains, Phase IV (KMG-IV): sequencing the most valuable type-strain genomes for metagenomic binning, comparative biology and taxonomic classification.</title>
        <authorList>
            <person name="Goeker M."/>
        </authorList>
    </citation>
    <scope>NUCLEOTIDE SEQUENCE [LARGE SCALE GENOMIC DNA]</scope>
    <source>
        <strain evidence="2 3">DSM 24738</strain>
    </source>
</reference>
<accession>A0ABS4GJZ2</accession>
<dbReference type="Gene3D" id="2.30.30.240">
    <property type="entry name" value="PRC-barrel domain"/>
    <property type="match status" value="1"/>
</dbReference>
<sequence>MYKANDVIGLPVIDLQKGQELGIVRDVLFDQGWTFQGLLVEVKTFFRRGRFIPSDSIHAIGGDCVTVSDSESLQWISGFEHLNGLKNGQKTLLEKSVITPDGSILGHVEDIYFQEELASPGDISSEREYSSIVGFEISDGFLTDLKEGRKTIKPLQQVNIGEDAIVIPIFEEEESTTKGENTK</sequence>
<proteinExistence type="predicted"/>
<dbReference type="InterPro" id="IPR011033">
    <property type="entry name" value="PRC_barrel-like_sf"/>
</dbReference>
<dbReference type="RefSeq" id="WP_209808456.1">
    <property type="nucleotide sequence ID" value="NZ_JAGGKT010000001.1"/>
</dbReference>
<comment type="caution">
    <text evidence="2">The sequence shown here is derived from an EMBL/GenBank/DDBJ whole genome shotgun (WGS) entry which is preliminary data.</text>
</comment>
<feature type="domain" description="PRC-barrel" evidence="1">
    <location>
        <begin position="2"/>
        <end position="72"/>
    </location>
</feature>
<evidence type="ECO:0000313" key="3">
    <source>
        <dbReference type="Proteomes" id="UP001519343"/>
    </source>
</evidence>
<keyword evidence="3" id="KW-1185">Reference proteome</keyword>
<evidence type="ECO:0000259" key="1">
    <source>
        <dbReference type="Pfam" id="PF05239"/>
    </source>
</evidence>
<organism evidence="2 3">
    <name type="scientific">Ammoniphilus resinae</name>
    <dbReference type="NCBI Taxonomy" id="861532"/>
    <lineage>
        <taxon>Bacteria</taxon>
        <taxon>Bacillati</taxon>
        <taxon>Bacillota</taxon>
        <taxon>Bacilli</taxon>
        <taxon>Bacillales</taxon>
        <taxon>Paenibacillaceae</taxon>
        <taxon>Aneurinibacillus group</taxon>
        <taxon>Ammoniphilus</taxon>
    </lineage>
</organism>
<dbReference type="EMBL" id="JAGGKT010000001">
    <property type="protein sequence ID" value="MBP1930462.1"/>
    <property type="molecule type" value="Genomic_DNA"/>
</dbReference>
<dbReference type="Pfam" id="PF05239">
    <property type="entry name" value="PRC"/>
    <property type="match status" value="1"/>
</dbReference>
<gene>
    <name evidence="2" type="ORF">J2Z37_000449</name>
</gene>